<dbReference type="EMBL" id="CAAALY010262685">
    <property type="protein sequence ID" value="VEL39828.1"/>
    <property type="molecule type" value="Genomic_DNA"/>
</dbReference>
<feature type="compositionally biased region" description="Polar residues" evidence="1">
    <location>
        <begin position="158"/>
        <end position="168"/>
    </location>
</feature>
<reference evidence="2" key="1">
    <citation type="submission" date="2018-11" db="EMBL/GenBank/DDBJ databases">
        <authorList>
            <consortium name="Pathogen Informatics"/>
        </authorList>
    </citation>
    <scope>NUCLEOTIDE SEQUENCE</scope>
</reference>
<feature type="compositionally biased region" description="Polar residues" evidence="1">
    <location>
        <begin position="110"/>
        <end position="127"/>
    </location>
</feature>
<feature type="region of interest" description="Disordered" evidence="1">
    <location>
        <begin position="97"/>
        <end position="186"/>
    </location>
</feature>
<evidence type="ECO:0000256" key="1">
    <source>
        <dbReference type="SAM" id="MobiDB-lite"/>
    </source>
</evidence>
<feature type="compositionally biased region" description="Basic residues" evidence="1">
    <location>
        <begin position="169"/>
        <end position="186"/>
    </location>
</feature>
<sequence>MTHDSLSNPALNVDETAVQPGRDDLLECRSNHVVQPDSSAIGRKRSASVPAQFPSPRGAWRRDPITLTSGPMCCWYGVEACRWTSRSRVVVGRVVGRDSSSRPLGRGRKTVSQTNQPSPQVTPNRQLGPTAPVRTKTQLGVVQKRPEAANTRKYQIVAVSSSGVSANRQYHKPGQRVRVKKRKQEY</sequence>
<dbReference type="Proteomes" id="UP000784294">
    <property type="component" value="Unassembled WGS sequence"/>
</dbReference>
<organism evidence="2 3">
    <name type="scientific">Protopolystoma xenopodis</name>
    <dbReference type="NCBI Taxonomy" id="117903"/>
    <lineage>
        <taxon>Eukaryota</taxon>
        <taxon>Metazoa</taxon>
        <taxon>Spiralia</taxon>
        <taxon>Lophotrochozoa</taxon>
        <taxon>Platyhelminthes</taxon>
        <taxon>Monogenea</taxon>
        <taxon>Polyopisthocotylea</taxon>
        <taxon>Polystomatidea</taxon>
        <taxon>Polystomatidae</taxon>
        <taxon>Protopolystoma</taxon>
    </lineage>
</organism>
<evidence type="ECO:0000313" key="3">
    <source>
        <dbReference type="Proteomes" id="UP000784294"/>
    </source>
</evidence>
<protein>
    <submittedName>
        <fullName evidence="2">Uncharacterized protein</fullName>
    </submittedName>
</protein>
<keyword evidence="3" id="KW-1185">Reference proteome</keyword>
<dbReference type="AlphaFoldDB" id="A0A3S5CQG3"/>
<accession>A0A3S5CQG3</accession>
<proteinExistence type="predicted"/>
<evidence type="ECO:0000313" key="2">
    <source>
        <dbReference type="EMBL" id="VEL39828.1"/>
    </source>
</evidence>
<feature type="region of interest" description="Disordered" evidence="1">
    <location>
        <begin position="37"/>
        <end position="59"/>
    </location>
</feature>
<name>A0A3S5CQG3_9PLAT</name>
<gene>
    <name evidence="2" type="ORF">PXEA_LOCUS33268</name>
</gene>
<comment type="caution">
    <text evidence="2">The sequence shown here is derived from an EMBL/GenBank/DDBJ whole genome shotgun (WGS) entry which is preliminary data.</text>
</comment>